<dbReference type="PROSITE" id="PS51071">
    <property type="entry name" value="HTH_RPIR"/>
    <property type="match status" value="1"/>
</dbReference>
<dbReference type="RefSeq" id="WP_035597636.1">
    <property type="nucleotide sequence ID" value="NZ_JOKD01000037.1"/>
</dbReference>
<keyword evidence="3" id="KW-1185">Reference proteome</keyword>
<dbReference type="InterPro" id="IPR000281">
    <property type="entry name" value="HTH_RpiR"/>
</dbReference>
<dbReference type="SUPFAM" id="SSF46689">
    <property type="entry name" value="Homeodomain-like"/>
    <property type="match status" value="1"/>
</dbReference>
<reference evidence="2 3" key="1">
    <citation type="submission" date="2014-06" db="EMBL/GenBank/DDBJ databases">
        <title>Draft genome sequence of an extremely salt tolerant bacteria Halomonas salina/CIFRI 1.</title>
        <authorList>
            <person name="Behera B.D."/>
            <person name="Meena D.K."/>
            <person name="Das P."/>
            <person name="Maharana J."/>
            <person name="Paria P."/>
            <person name="Sharma A.P."/>
            <person name="Shamsudheen K.V."/>
            <person name="Rijit J."/>
            <person name="Dixit V."/>
            <person name="Verma A."/>
            <person name="Scaria V."/>
            <person name="Sivasubbu S."/>
        </authorList>
    </citation>
    <scope>NUCLEOTIDE SEQUENCE [LARGE SCALE GENOMIC DNA]</scope>
    <source>
        <strain evidence="2 3">CIFRI 1</strain>
    </source>
</reference>
<name>A0ABR4WS34_9GAMM</name>
<dbReference type="PANTHER" id="PTHR30514:SF18">
    <property type="entry name" value="RPIR-FAMILY TRANSCRIPTIONAL REGULATOR"/>
    <property type="match status" value="1"/>
</dbReference>
<gene>
    <name evidence="2" type="ORF">FP66_09695</name>
</gene>
<accession>A0ABR4WS34</accession>
<sequence>MFSERLEQHLNDLPPAERTLAAYIQANLDDIAFESGDSLARKSGVSPNTVSRFLRRLGYVGLKGLKEELRDQVRVQSLLNPTLIERVDQEVSSQADPVGCEIEALLELSKLLDSPRWTAILDIVQGAEKVFVCGFQTVSGLAEDFANRLALVRPGVEFLNLYGGVLGPWIDSNKARSCLILVDIAPYAEAGITFARECLRNDGELVVFADEYGIAQHVTTPHIVTMQTKTGLILESTGGLTTALNFLVHGVATRRKGELKERMHSYQERVKALRLYRT</sequence>
<evidence type="ECO:0000313" key="2">
    <source>
        <dbReference type="EMBL" id="KGE77537.1"/>
    </source>
</evidence>
<dbReference type="Pfam" id="PF01418">
    <property type="entry name" value="HTH_6"/>
    <property type="match status" value="1"/>
</dbReference>
<dbReference type="Gene3D" id="1.10.10.10">
    <property type="entry name" value="Winged helix-like DNA-binding domain superfamily/Winged helix DNA-binding domain"/>
    <property type="match status" value="1"/>
</dbReference>
<dbReference type="InterPro" id="IPR009057">
    <property type="entry name" value="Homeodomain-like_sf"/>
</dbReference>
<feature type="domain" description="HTH rpiR-type" evidence="1">
    <location>
        <begin position="1"/>
        <end position="76"/>
    </location>
</feature>
<dbReference type="InterPro" id="IPR036388">
    <property type="entry name" value="WH-like_DNA-bd_sf"/>
</dbReference>
<proteinExistence type="predicted"/>
<comment type="caution">
    <text evidence="2">The sequence shown here is derived from an EMBL/GenBank/DDBJ whole genome shotgun (WGS) entry which is preliminary data.</text>
</comment>
<dbReference type="InterPro" id="IPR047640">
    <property type="entry name" value="RpiR-like"/>
</dbReference>
<protein>
    <submittedName>
        <fullName evidence="2">RpiR family transcriptional regulator</fullName>
    </submittedName>
</protein>
<evidence type="ECO:0000259" key="1">
    <source>
        <dbReference type="PROSITE" id="PS51071"/>
    </source>
</evidence>
<dbReference type="InterPro" id="IPR046348">
    <property type="entry name" value="SIS_dom_sf"/>
</dbReference>
<organism evidence="2 3">
    <name type="scientific">Halomonas salina</name>
    <dbReference type="NCBI Taxonomy" id="42565"/>
    <lineage>
        <taxon>Bacteria</taxon>
        <taxon>Pseudomonadati</taxon>
        <taxon>Pseudomonadota</taxon>
        <taxon>Gammaproteobacteria</taxon>
        <taxon>Oceanospirillales</taxon>
        <taxon>Halomonadaceae</taxon>
        <taxon>Halomonas</taxon>
    </lineage>
</organism>
<dbReference type="EMBL" id="JOKD01000037">
    <property type="protein sequence ID" value="KGE77537.1"/>
    <property type="molecule type" value="Genomic_DNA"/>
</dbReference>
<evidence type="ECO:0000313" key="3">
    <source>
        <dbReference type="Proteomes" id="UP000029721"/>
    </source>
</evidence>
<dbReference type="PANTHER" id="PTHR30514">
    <property type="entry name" value="GLUCOKINASE"/>
    <property type="match status" value="1"/>
</dbReference>
<dbReference type="Gene3D" id="3.40.50.10490">
    <property type="entry name" value="Glucose-6-phosphate isomerase like protein, domain 1"/>
    <property type="match status" value="1"/>
</dbReference>
<dbReference type="Proteomes" id="UP000029721">
    <property type="component" value="Unassembled WGS sequence"/>
</dbReference>
<dbReference type="SUPFAM" id="SSF53697">
    <property type="entry name" value="SIS domain"/>
    <property type="match status" value="1"/>
</dbReference>